<comment type="caution">
    <text evidence="6">The sequence shown here is derived from an EMBL/GenBank/DDBJ whole genome shotgun (WGS) entry which is preliminary data.</text>
</comment>
<organism evidence="6 7">
    <name type="scientific">Erythroxylum novogranatense</name>
    <dbReference type="NCBI Taxonomy" id="1862640"/>
    <lineage>
        <taxon>Eukaryota</taxon>
        <taxon>Viridiplantae</taxon>
        <taxon>Streptophyta</taxon>
        <taxon>Embryophyta</taxon>
        <taxon>Tracheophyta</taxon>
        <taxon>Spermatophyta</taxon>
        <taxon>Magnoliopsida</taxon>
        <taxon>eudicotyledons</taxon>
        <taxon>Gunneridae</taxon>
        <taxon>Pentapetalae</taxon>
        <taxon>rosids</taxon>
        <taxon>fabids</taxon>
        <taxon>Malpighiales</taxon>
        <taxon>Erythroxylaceae</taxon>
        <taxon>Erythroxylum</taxon>
    </lineage>
</organism>
<keyword evidence="2" id="KW-0812">Transmembrane</keyword>
<dbReference type="SUPFAM" id="SSF46565">
    <property type="entry name" value="Chaperone J-domain"/>
    <property type="match status" value="1"/>
</dbReference>
<sequence length="796" mass="88339">METIRHLAIGICSPTPFAPSLQPPRKPSKLTKTAAFPASRWAERLISDFQFLTTTSDVSSDHHNSLSSSTATLAPPPPPPPLAPPERHISIPLHFYKMLEAETHFLGDGIKRAYEARVSKPPQYGFSQEALISRRQILQAACETLADPEWRRDYNQGLIEDEEDTIITQVPWEKVPGALCVLQEAGDSETVLKIGAGLLRERLPKSFKQDVILAMALAYVDISRDAMVLSPPDFFRGCEALSRALKLLQEEGASNLAPDLKAQIDETLEEINPRCFLDLLALPLDDEFRVKREEGLLGMRNILWAVGGGGAAPVAGGFTREDFMNEAFLRMTAAEQVDLFVATPNNIPAESFEVYGVALALVAQAFIGKKPHLITDADNLFQQLQQTKVPAQGTIAYIPIENREIDFALERGLCSLLLGEVDDCRSWLGLDSDHSPYRNPSIIDFIMENLRDDYENDLPGLCRLLETWLMEVVFLRFRDTKDVQFKLGDYYDDPTVLRHLERREGAGHSPLEAAAAIVRIGSDAVIDRVKTSAIHALQKVFPPGQKAEGVGSKEAGVNYSLTVMASEQPVEQLDQENIAIAHDDSGKNMEDVRKVELITDKIKQEIVMIMSAGVAIGVITLVGLRFLPSTNGLFNRKKEIDSTMTSDIVHAENYAGEFVDPKSTEELTRMDARLAEDIVRKWQDIKAQAFGPGHCTEKLPEVLDGQMLKIWTDRAAEITQLGWVYNYDLLELTIDSVTVSLDGQHAHVEATLKEAAYLTDAVNPENNASNITTYTMRYEISSSKTGWKITEGAIIL</sequence>
<dbReference type="Pfam" id="PF23468">
    <property type="entry name" value="ARC6"/>
    <property type="match status" value="1"/>
</dbReference>
<evidence type="ECO:0000259" key="5">
    <source>
        <dbReference type="Pfam" id="PF25515"/>
    </source>
</evidence>
<dbReference type="Proteomes" id="UP001159364">
    <property type="component" value="Linkage Group LG02"/>
</dbReference>
<dbReference type="InterPro" id="IPR036869">
    <property type="entry name" value="J_dom_sf"/>
</dbReference>
<dbReference type="Pfam" id="PF13355">
    <property type="entry name" value="ARC6-like_IMS"/>
    <property type="match status" value="1"/>
</dbReference>
<proteinExistence type="predicted"/>
<evidence type="ECO:0000259" key="3">
    <source>
        <dbReference type="Pfam" id="PF13355"/>
    </source>
</evidence>
<name>A0AAV8U321_9ROSI</name>
<evidence type="ECO:0008006" key="8">
    <source>
        <dbReference type="Google" id="ProtNLM"/>
    </source>
</evidence>
<evidence type="ECO:0000256" key="1">
    <source>
        <dbReference type="SAM" id="MobiDB-lite"/>
    </source>
</evidence>
<feature type="domain" description="Plastid division protein CDP1-like 2nd alpha solenoid" evidence="4">
    <location>
        <begin position="330"/>
        <end position="521"/>
    </location>
</feature>
<dbReference type="EMBL" id="JAIWQS010000002">
    <property type="protein sequence ID" value="KAJ8772654.1"/>
    <property type="molecule type" value="Genomic_DNA"/>
</dbReference>
<evidence type="ECO:0000313" key="6">
    <source>
        <dbReference type="EMBL" id="KAJ8772654.1"/>
    </source>
</evidence>
<dbReference type="InterPro" id="IPR058032">
    <property type="entry name" value="CDP1-like_a_solenoid_1"/>
</dbReference>
<accession>A0AAV8U321</accession>
<keyword evidence="7" id="KW-1185">Reference proteome</keyword>
<gene>
    <name evidence="6" type="ORF">K2173_027831</name>
</gene>
<feature type="compositionally biased region" description="Pro residues" evidence="1">
    <location>
        <begin position="74"/>
        <end position="84"/>
    </location>
</feature>
<reference evidence="6 7" key="1">
    <citation type="submission" date="2021-09" db="EMBL/GenBank/DDBJ databases">
        <title>Genomic insights and catalytic innovation underlie evolution of tropane alkaloids biosynthesis.</title>
        <authorList>
            <person name="Wang Y.-J."/>
            <person name="Tian T."/>
            <person name="Huang J.-P."/>
            <person name="Huang S.-X."/>
        </authorList>
    </citation>
    <scope>NUCLEOTIDE SEQUENCE [LARGE SCALE GENOMIC DNA]</scope>
    <source>
        <strain evidence="6">KIB-2018</strain>
        <tissue evidence="6">Leaf</tissue>
    </source>
</reference>
<dbReference type="GO" id="GO:0009706">
    <property type="term" value="C:chloroplast inner membrane"/>
    <property type="evidence" value="ECO:0007669"/>
    <property type="project" value="TreeGrafter"/>
</dbReference>
<dbReference type="InterPro" id="IPR057137">
    <property type="entry name" value="CDP1-like_a_solenoid_2"/>
</dbReference>
<feature type="transmembrane region" description="Helical" evidence="2">
    <location>
        <begin position="606"/>
        <end position="627"/>
    </location>
</feature>
<evidence type="ECO:0000313" key="7">
    <source>
        <dbReference type="Proteomes" id="UP001159364"/>
    </source>
</evidence>
<feature type="domain" description="Plastid division protein CDP1-like 1st alpha solenoid" evidence="5">
    <location>
        <begin position="169"/>
        <end position="314"/>
    </location>
</feature>
<keyword evidence="2" id="KW-1133">Transmembrane helix</keyword>
<keyword evidence="2" id="KW-0472">Membrane</keyword>
<dbReference type="PANTHER" id="PTHR33925">
    <property type="entry name" value="PLASTID DIVISION PROTEIN CDP1, CHLOROPLASTIC-RELATED"/>
    <property type="match status" value="1"/>
</dbReference>
<dbReference type="GO" id="GO:0010020">
    <property type="term" value="P:chloroplast fission"/>
    <property type="evidence" value="ECO:0007669"/>
    <property type="project" value="TreeGrafter"/>
</dbReference>
<feature type="domain" description="Plastid division protein CDP1-like IMS" evidence="3">
    <location>
        <begin position="675"/>
        <end position="790"/>
    </location>
</feature>
<feature type="region of interest" description="Disordered" evidence="1">
    <location>
        <begin position="60"/>
        <end position="85"/>
    </location>
</feature>
<dbReference type="Pfam" id="PF25515">
    <property type="entry name" value="Arm_PDR"/>
    <property type="match status" value="1"/>
</dbReference>
<evidence type="ECO:0000259" key="4">
    <source>
        <dbReference type="Pfam" id="PF23468"/>
    </source>
</evidence>
<dbReference type="InterPro" id="IPR044685">
    <property type="entry name" value="CPD1-like"/>
</dbReference>
<dbReference type="PANTHER" id="PTHR33925:SF1">
    <property type="entry name" value="PROTEIN ACCUMULATION AND REPLICATION OF CHLOROPLASTS 6, CHLOROPLASTIC"/>
    <property type="match status" value="1"/>
</dbReference>
<evidence type="ECO:0000256" key="2">
    <source>
        <dbReference type="SAM" id="Phobius"/>
    </source>
</evidence>
<dbReference type="InterPro" id="IPR025344">
    <property type="entry name" value="CDP1-like_IMS"/>
</dbReference>
<protein>
    <recommendedName>
        <fullName evidence="8">ARC6 IMS domain-containing protein</fullName>
    </recommendedName>
</protein>
<dbReference type="AlphaFoldDB" id="A0AAV8U321"/>